<sequence length="122" mass="14088">MISLLKIAVVIIYVRFNTGVKIHVRFIMGDNEGTSPFIPKSCQKDSNCPIPLMCIEKLCISGFYCRRDAHCDPRFECKNYRCVPMPKWRPNNKLIIIYAKPTDAISFIWNTTRCAVHNCRGM</sequence>
<organism evidence="1 2">
    <name type="scientific">Cylicocyclus nassatus</name>
    <name type="common">Nematode worm</name>
    <dbReference type="NCBI Taxonomy" id="53992"/>
    <lineage>
        <taxon>Eukaryota</taxon>
        <taxon>Metazoa</taxon>
        <taxon>Ecdysozoa</taxon>
        <taxon>Nematoda</taxon>
        <taxon>Chromadorea</taxon>
        <taxon>Rhabditida</taxon>
        <taxon>Rhabditina</taxon>
        <taxon>Rhabditomorpha</taxon>
        <taxon>Strongyloidea</taxon>
        <taxon>Strongylidae</taxon>
        <taxon>Cylicocyclus</taxon>
    </lineage>
</organism>
<protein>
    <submittedName>
        <fullName evidence="1">Uncharacterized protein</fullName>
    </submittedName>
</protein>
<evidence type="ECO:0000313" key="2">
    <source>
        <dbReference type="Proteomes" id="UP001176961"/>
    </source>
</evidence>
<comment type="caution">
    <text evidence="1">The sequence shown here is derived from an EMBL/GenBank/DDBJ whole genome shotgun (WGS) entry which is preliminary data.</text>
</comment>
<dbReference type="Proteomes" id="UP001176961">
    <property type="component" value="Unassembled WGS sequence"/>
</dbReference>
<reference evidence="1" key="1">
    <citation type="submission" date="2023-07" db="EMBL/GenBank/DDBJ databases">
        <authorList>
            <consortium name="CYATHOMIX"/>
        </authorList>
    </citation>
    <scope>NUCLEOTIDE SEQUENCE</scope>
    <source>
        <strain evidence="1">N/A</strain>
    </source>
</reference>
<evidence type="ECO:0000313" key="1">
    <source>
        <dbReference type="EMBL" id="CAJ0595813.1"/>
    </source>
</evidence>
<keyword evidence="2" id="KW-1185">Reference proteome</keyword>
<gene>
    <name evidence="1" type="ORF">CYNAS_LOCUS7796</name>
</gene>
<dbReference type="EMBL" id="CATQJL010000112">
    <property type="protein sequence ID" value="CAJ0595813.1"/>
    <property type="molecule type" value="Genomic_DNA"/>
</dbReference>
<name>A0AA36GPG3_CYLNA</name>
<dbReference type="AlphaFoldDB" id="A0AA36GPG3"/>
<accession>A0AA36GPG3</accession>
<proteinExistence type="predicted"/>